<feature type="region of interest" description="Disordered" evidence="7">
    <location>
        <begin position="20"/>
        <end position="141"/>
    </location>
</feature>
<dbReference type="PANTHER" id="PTHR12931">
    <property type="entry name" value="UBIQUITIN THIOLESTERASE PROTEIN OTUB"/>
    <property type="match status" value="1"/>
</dbReference>
<keyword evidence="3" id="KW-0645">Protease</keyword>
<organism evidence="9 10">
    <name type="scientific">Lolium multiflorum</name>
    <name type="common">Italian ryegrass</name>
    <name type="synonym">Lolium perenne subsp. multiflorum</name>
    <dbReference type="NCBI Taxonomy" id="4521"/>
    <lineage>
        <taxon>Eukaryota</taxon>
        <taxon>Viridiplantae</taxon>
        <taxon>Streptophyta</taxon>
        <taxon>Embryophyta</taxon>
        <taxon>Tracheophyta</taxon>
        <taxon>Spermatophyta</taxon>
        <taxon>Magnoliopsida</taxon>
        <taxon>Liliopsida</taxon>
        <taxon>Poales</taxon>
        <taxon>Poaceae</taxon>
        <taxon>BOP clade</taxon>
        <taxon>Pooideae</taxon>
        <taxon>Poodae</taxon>
        <taxon>Poeae</taxon>
        <taxon>Poeae Chloroplast Group 2 (Poeae type)</taxon>
        <taxon>Loliodinae</taxon>
        <taxon>Loliinae</taxon>
        <taxon>Lolium</taxon>
    </lineage>
</organism>
<dbReference type="GO" id="GO:0005634">
    <property type="term" value="C:nucleus"/>
    <property type="evidence" value="ECO:0007669"/>
    <property type="project" value="TreeGrafter"/>
</dbReference>
<evidence type="ECO:0000313" key="9">
    <source>
        <dbReference type="EMBL" id="KAK1650045.1"/>
    </source>
</evidence>
<dbReference type="PROSITE" id="PS50802">
    <property type="entry name" value="OTU"/>
    <property type="match status" value="1"/>
</dbReference>
<proteinExistence type="predicted"/>
<evidence type="ECO:0000313" key="10">
    <source>
        <dbReference type="Proteomes" id="UP001231189"/>
    </source>
</evidence>
<feature type="compositionally biased region" description="Low complexity" evidence="7">
    <location>
        <begin position="88"/>
        <end position="132"/>
    </location>
</feature>
<evidence type="ECO:0000256" key="3">
    <source>
        <dbReference type="ARBA" id="ARBA00022670"/>
    </source>
</evidence>
<dbReference type="InterPro" id="IPR042467">
    <property type="entry name" value="Peptidase_C65_otubain_sub2"/>
</dbReference>
<dbReference type="Gene3D" id="3.30.200.60">
    <property type="entry name" value="Peptidase C65 Otubain, subdomain 1"/>
    <property type="match status" value="1"/>
</dbReference>
<comment type="caution">
    <text evidence="9">The sequence shown here is derived from an EMBL/GenBank/DDBJ whole genome shotgun (WGS) entry which is preliminary data.</text>
</comment>
<protein>
    <recommendedName>
        <fullName evidence="2">ubiquitinyl hydrolase 1</fullName>
        <ecNumber evidence="2">3.4.19.12</ecNumber>
    </recommendedName>
</protein>
<reference evidence="9" key="1">
    <citation type="submission" date="2023-07" db="EMBL/GenBank/DDBJ databases">
        <title>A chromosome-level genome assembly of Lolium multiflorum.</title>
        <authorList>
            <person name="Chen Y."/>
            <person name="Copetti D."/>
            <person name="Kolliker R."/>
            <person name="Studer B."/>
        </authorList>
    </citation>
    <scope>NUCLEOTIDE SEQUENCE</scope>
    <source>
        <strain evidence="9">02402/16</strain>
        <tissue evidence="9">Leaf</tissue>
    </source>
</reference>
<evidence type="ECO:0000259" key="8">
    <source>
        <dbReference type="PROSITE" id="PS50802"/>
    </source>
</evidence>
<keyword evidence="5" id="KW-0378">Hydrolase</keyword>
<feature type="compositionally biased region" description="Low complexity" evidence="7">
    <location>
        <begin position="20"/>
        <end position="49"/>
    </location>
</feature>
<dbReference type="GO" id="GO:0004843">
    <property type="term" value="F:cysteine-type deubiquitinase activity"/>
    <property type="evidence" value="ECO:0007669"/>
    <property type="project" value="UniProtKB-EC"/>
</dbReference>
<evidence type="ECO:0000256" key="6">
    <source>
        <dbReference type="ARBA" id="ARBA00022807"/>
    </source>
</evidence>
<dbReference type="InterPro" id="IPR019400">
    <property type="entry name" value="Peptidase_C65_otubain"/>
</dbReference>
<sequence length="431" mass="46806">MGCKLTRAGEGPGCDEATAAAAAAGSSSDCGDAATRRSASVTPSTSTLPTPTPSSPSTPPAPTPSSPSTPPAPTPSSPSPPPAPTPLSPTASSPSPSTSSSSASPPQSPSLTPSSLSSADESSTSTPSSTSSTDEEDQWEEERYLQSIEIPHPQEIARGEEQEVDQLKDSYGSTDLFSESEEFCHISESDDDGVFSNKFKLGDKEPVLTLLEEFEDDTIIGKIMLLDEKYGSRRRIARDGSCFYRSFIFKYLENVVEIKDEDERRTEAARFRRRVENCMPACHDDQLLHSFSGYESVVNLVEQGLAEGELYQMDMNEDVTSRIIPLLRALTEIEICTRPEFYHGFLIPGETYASVFEFCLCEVRQGEANNMQVHALAHALGIPVILENLDVNTPGQLNTLHIGRPVESEAEAPLALTLLYRSGHYDIIYPK</sequence>
<dbReference type="Pfam" id="PF10275">
    <property type="entry name" value="Peptidase_C65"/>
    <property type="match status" value="1"/>
</dbReference>
<dbReference type="PANTHER" id="PTHR12931:SF15">
    <property type="entry name" value="UBIQUITIN THIOESTERASE OTUBAIN-LIKE"/>
    <property type="match status" value="1"/>
</dbReference>
<accession>A0AAD8WC23</accession>
<dbReference type="GO" id="GO:0006508">
    <property type="term" value="P:proteolysis"/>
    <property type="evidence" value="ECO:0007669"/>
    <property type="project" value="UniProtKB-KW"/>
</dbReference>
<evidence type="ECO:0000256" key="2">
    <source>
        <dbReference type="ARBA" id="ARBA00012759"/>
    </source>
</evidence>
<dbReference type="InterPro" id="IPR042468">
    <property type="entry name" value="Peptidase_C65_otubain_sub1"/>
</dbReference>
<comment type="catalytic activity">
    <reaction evidence="1">
        <text>Thiol-dependent hydrolysis of ester, thioester, amide, peptide and isopeptide bonds formed by the C-terminal Gly of ubiquitin (a 76-residue protein attached to proteins as an intracellular targeting signal).</text>
        <dbReference type="EC" id="3.4.19.12"/>
    </reaction>
</comment>
<dbReference type="EMBL" id="JAUUTY010000004">
    <property type="protein sequence ID" value="KAK1650045.1"/>
    <property type="molecule type" value="Genomic_DNA"/>
</dbReference>
<dbReference type="GO" id="GO:0071108">
    <property type="term" value="P:protein K48-linked deubiquitination"/>
    <property type="evidence" value="ECO:0007669"/>
    <property type="project" value="TreeGrafter"/>
</dbReference>
<dbReference type="EC" id="3.4.19.12" evidence="2"/>
<evidence type="ECO:0000256" key="1">
    <source>
        <dbReference type="ARBA" id="ARBA00000707"/>
    </source>
</evidence>
<keyword evidence="4" id="KW-0833">Ubl conjugation pathway</keyword>
<name>A0AAD8WC23_LOLMU</name>
<gene>
    <name evidence="9" type="ORF">QYE76_067850</name>
</gene>
<dbReference type="CDD" id="cd22749">
    <property type="entry name" value="Otubain_C65"/>
    <property type="match status" value="1"/>
</dbReference>
<dbReference type="Proteomes" id="UP001231189">
    <property type="component" value="Unassembled WGS sequence"/>
</dbReference>
<dbReference type="InterPro" id="IPR038765">
    <property type="entry name" value="Papain-like_cys_pep_sf"/>
</dbReference>
<dbReference type="InterPro" id="IPR003323">
    <property type="entry name" value="OTU_dom"/>
</dbReference>
<dbReference type="AlphaFoldDB" id="A0AAD8WC23"/>
<keyword evidence="10" id="KW-1185">Reference proteome</keyword>
<evidence type="ECO:0000256" key="5">
    <source>
        <dbReference type="ARBA" id="ARBA00022801"/>
    </source>
</evidence>
<evidence type="ECO:0000256" key="4">
    <source>
        <dbReference type="ARBA" id="ARBA00022786"/>
    </source>
</evidence>
<dbReference type="Gene3D" id="1.20.1300.20">
    <property type="entry name" value="Peptidase C65 Otubain, subdomain 2"/>
    <property type="match status" value="1"/>
</dbReference>
<feature type="domain" description="OTU" evidence="8">
    <location>
        <begin position="231"/>
        <end position="431"/>
    </location>
</feature>
<feature type="compositionally biased region" description="Pro residues" evidence="7">
    <location>
        <begin position="50"/>
        <end position="87"/>
    </location>
</feature>
<dbReference type="SUPFAM" id="SSF54001">
    <property type="entry name" value="Cysteine proteinases"/>
    <property type="match status" value="1"/>
</dbReference>
<dbReference type="GO" id="GO:0043130">
    <property type="term" value="F:ubiquitin binding"/>
    <property type="evidence" value="ECO:0007669"/>
    <property type="project" value="TreeGrafter"/>
</dbReference>
<evidence type="ECO:0000256" key="7">
    <source>
        <dbReference type="SAM" id="MobiDB-lite"/>
    </source>
</evidence>
<keyword evidence="6" id="KW-0788">Thiol protease</keyword>